<evidence type="ECO:0000256" key="1">
    <source>
        <dbReference type="SAM" id="SignalP"/>
    </source>
</evidence>
<name>A0ABR2VK74_9FUNG</name>
<feature type="non-terminal residue" evidence="3">
    <location>
        <position position="347"/>
    </location>
</feature>
<feature type="signal peptide" evidence="1">
    <location>
        <begin position="1"/>
        <end position="22"/>
    </location>
</feature>
<dbReference type="Gene3D" id="3.80.10.10">
    <property type="entry name" value="Ribonuclease Inhibitor"/>
    <property type="match status" value="1"/>
</dbReference>
<evidence type="ECO:0000259" key="2">
    <source>
        <dbReference type="Pfam" id="PF12937"/>
    </source>
</evidence>
<dbReference type="SUPFAM" id="SSF52047">
    <property type="entry name" value="RNI-like"/>
    <property type="match status" value="1"/>
</dbReference>
<feature type="domain" description="F-box" evidence="2">
    <location>
        <begin position="9"/>
        <end position="52"/>
    </location>
</feature>
<accession>A0ABR2VK74</accession>
<dbReference type="InterPro" id="IPR001810">
    <property type="entry name" value="F-box_dom"/>
</dbReference>
<sequence>MSSWQELRWVNLPLDILTLVMQLLPDNKDVANCCLVNVTWSKVAIPILWRRPKPASFTSAKAFLQYVKDNPNPPPGSKLRLVRILDLRIWYGLEKMLDRFPNIQFLYFPRRPISYSFEGLHFPYLKRIRNLRLDFEDCGFLQLSQLFQQCPLLEELSVDVREKPNQCLTQPLPIASRLTSLSITWDGFQYWEPLEERVPLITSFLNSMLKVLILPLQHFSLKLENPVYSDPDQGDIGHFLELVNGPWSELQSFELDGVELNSQMLFQLAYILPTNLSSLKLSRFRRPNQPVSPVPWEQLLTRCGSHLTSLYLINDQLPEGIERIVGDSCSHLKNLIMMGSNLDDHCV</sequence>
<dbReference type="InterPro" id="IPR036047">
    <property type="entry name" value="F-box-like_dom_sf"/>
</dbReference>
<dbReference type="Pfam" id="PF12937">
    <property type="entry name" value="F-box-like"/>
    <property type="match status" value="1"/>
</dbReference>
<dbReference type="Proteomes" id="UP001479436">
    <property type="component" value="Unassembled WGS sequence"/>
</dbReference>
<dbReference type="EMBL" id="JASJQH010011959">
    <property type="protein sequence ID" value="KAK9663222.1"/>
    <property type="molecule type" value="Genomic_DNA"/>
</dbReference>
<proteinExistence type="predicted"/>
<evidence type="ECO:0000313" key="4">
    <source>
        <dbReference type="Proteomes" id="UP001479436"/>
    </source>
</evidence>
<evidence type="ECO:0000313" key="3">
    <source>
        <dbReference type="EMBL" id="KAK9663222.1"/>
    </source>
</evidence>
<comment type="caution">
    <text evidence="3">The sequence shown here is derived from an EMBL/GenBank/DDBJ whole genome shotgun (WGS) entry which is preliminary data.</text>
</comment>
<keyword evidence="4" id="KW-1185">Reference proteome</keyword>
<organism evidence="3 4">
    <name type="scientific">Basidiobolus ranarum</name>
    <dbReference type="NCBI Taxonomy" id="34480"/>
    <lineage>
        <taxon>Eukaryota</taxon>
        <taxon>Fungi</taxon>
        <taxon>Fungi incertae sedis</taxon>
        <taxon>Zoopagomycota</taxon>
        <taxon>Entomophthoromycotina</taxon>
        <taxon>Basidiobolomycetes</taxon>
        <taxon>Basidiobolales</taxon>
        <taxon>Basidiobolaceae</taxon>
        <taxon>Basidiobolus</taxon>
    </lineage>
</organism>
<reference evidence="3 4" key="1">
    <citation type="submission" date="2023-04" db="EMBL/GenBank/DDBJ databases">
        <title>Genome of Basidiobolus ranarum AG-B5.</title>
        <authorList>
            <person name="Stajich J.E."/>
            <person name="Carter-House D."/>
            <person name="Gryganskyi A."/>
        </authorList>
    </citation>
    <scope>NUCLEOTIDE SEQUENCE [LARGE SCALE GENOMIC DNA]</scope>
    <source>
        <strain evidence="3 4">AG-B5</strain>
    </source>
</reference>
<dbReference type="SUPFAM" id="SSF81383">
    <property type="entry name" value="F-box domain"/>
    <property type="match status" value="1"/>
</dbReference>
<dbReference type="InterPro" id="IPR032675">
    <property type="entry name" value="LRR_dom_sf"/>
</dbReference>
<gene>
    <name evidence="3" type="ORF">K7432_018119</name>
</gene>
<feature type="chain" id="PRO_5047247159" description="F-box domain-containing protein" evidence="1">
    <location>
        <begin position="23"/>
        <end position="347"/>
    </location>
</feature>
<protein>
    <recommendedName>
        <fullName evidence="2">F-box domain-containing protein</fullName>
    </recommendedName>
</protein>
<keyword evidence="1" id="KW-0732">Signal</keyword>